<dbReference type="AlphaFoldDB" id="A0A249PBF8"/>
<dbReference type="EMBL" id="CP023067">
    <property type="protein sequence ID" value="ASY63253.1"/>
    <property type="molecule type" value="Genomic_DNA"/>
</dbReference>
<accession>A0A249PBF8</accession>
<keyword evidence="2" id="KW-1185">Reference proteome</keyword>
<evidence type="ECO:0000313" key="2">
    <source>
        <dbReference type="Proteomes" id="UP000217211"/>
    </source>
</evidence>
<organism evidence="1 2">
    <name type="scientific">Sinorhizobium sojae CCBAU 05684</name>
    <dbReference type="NCBI Taxonomy" id="716928"/>
    <lineage>
        <taxon>Bacteria</taxon>
        <taxon>Pseudomonadati</taxon>
        <taxon>Pseudomonadota</taxon>
        <taxon>Alphaproteobacteria</taxon>
        <taxon>Hyphomicrobiales</taxon>
        <taxon>Rhizobiaceae</taxon>
        <taxon>Sinorhizobium/Ensifer group</taxon>
        <taxon>Sinorhizobium</taxon>
    </lineage>
</organism>
<reference evidence="1 2" key="1">
    <citation type="submission" date="2017-08" db="EMBL/GenBank/DDBJ databases">
        <title>Multipartite genome sequences of Sinorhizobium species nodulating soybeans.</title>
        <authorList>
            <person name="Tian C.F."/>
        </authorList>
    </citation>
    <scope>NUCLEOTIDE SEQUENCE [LARGE SCALE GENOMIC DNA]</scope>
    <source>
        <strain evidence="1 2">CCBAU 05684</strain>
    </source>
</reference>
<dbReference type="Proteomes" id="UP000217211">
    <property type="component" value="Chromosome"/>
</dbReference>
<gene>
    <name evidence="1" type="ORF">SJ05684_c18110</name>
</gene>
<evidence type="ECO:0000313" key="1">
    <source>
        <dbReference type="EMBL" id="ASY63253.1"/>
    </source>
</evidence>
<dbReference type="KEGG" id="esj:SJ05684_c18110"/>
<name>A0A249PBF8_9HYPH</name>
<proteinExistence type="predicted"/>
<protein>
    <submittedName>
        <fullName evidence="1">Uncharacterized protein</fullName>
    </submittedName>
</protein>
<sequence>MTVGQKMTKRKTPAFIRGGNGVIISKTMIYREGCRWLLN</sequence>